<feature type="non-terminal residue" evidence="1">
    <location>
        <position position="1"/>
    </location>
</feature>
<dbReference type="EMBL" id="BARU01033646">
    <property type="protein sequence ID" value="GAH69768.1"/>
    <property type="molecule type" value="Genomic_DNA"/>
</dbReference>
<gene>
    <name evidence="1" type="ORF">S03H2_52902</name>
</gene>
<protein>
    <recommendedName>
        <fullName evidence="2">Type II toxin-antitoxin system RelE/ParE family toxin</fullName>
    </recommendedName>
</protein>
<dbReference type="InterPro" id="IPR007712">
    <property type="entry name" value="RelE/ParE_toxin"/>
</dbReference>
<reference evidence="1" key="1">
    <citation type="journal article" date="2014" name="Front. Microbiol.">
        <title>High frequency of phylogenetically diverse reductive dehalogenase-homologous genes in deep subseafloor sedimentary metagenomes.</title>
        <authorList>
            <person name="Kawai M."/>
            <person name="Futagami T."/>
            <person name="Toyoda A."/>
            <person name="Takaki Y."/>
            <person name="Nishi S."/>
            <person name="Hori S."/>
            <person name="Arai W."/>
            <person name="Tsubouchi T."/>
            <person name="Morono Y."/>
            <person name="Uchiyama I."/>
            <person name="Ito T."/>
            <person name="Fujiyama A."/>
            <person name="Inagaki F."/>
            <person name="Takami H."/>
        </authorList>
    </citation>
    <scope>NUCLEOTIDE SEQUENCE</scope>
    <source>
        <strain evidence="1">Expedition CK06-06</strain>
    </source>
</reference>
<dbReference type="Pfam" id="PF05016">
    <property type="entry name" value="ParE_toxin"/>
    <property type="match status" value="1"/>
</dbReference>
<evidence type="ECO:0008006" key="2">
    <source>
        <dbReference type="Google" id="ProtNLM"/>
    </source>
</evidence>
<organism evidence="1">
    <name type="scientific">marine sediment metagenome</name>
    <dbReference type="NCBI Taxonomy" id="412755"/>
    <lineage>
        <taxon>unclassified sequences</taxon>
        <taxon>metagenomes</taxon>
        <taxon>ecological metagenomes</taxon>
    </lineage>
</organism>
<name>X1JJ50_9ZZZZ</name>
<comment type="caution">
    <text evidence="1">The sequence shown here is derived from an EMBL/GenBank/DDBJ whole genome shotgun (WGS) entry which is preliminary data.</text>
</comment>
<proteinExistence type="predicted"/>
<dbReference type="AlphaFoldDB" id="X1JJ50"/>
<accession>X1JJ50</accession>
<sequence>ELRVGKYRAFYEIRGENLVRVLAIGHKEHNELFVRREMVKI</sequence>
<evidence type="ECO:0000313" key="1">
    <source>
        <dbReference type="EMBL" id="GAH69768.1"/>
    </source>
</evidence>